<dbReference type="STRING" id="877500.GCA_000935065_01038"/>
<dbReference type="Gene3D" id="3.40.50.720">
    <property type="entry name" value="NAD(P)-binding Rossmann-like Domain"/>
    <property type="match status" value="1"/>
</dbReference>
<dbReference type="Proteomes" id="UP000290191">
    <property type="component" value="Unassembled WGS sequence"/>
</dbReference>
<dbReference type="InterPro" id="IPR003148">
    <property type="entry name" value="RCK_N"/>
</dbReference>
<dbReference type="PROSITE" id="PS51202">
    <property type="entry name" value="RCK_C"/>
    <property type="match status" value="1"/>
</dbReference>
<dbReference type="EMBL" id="PDKO01000008">
    <property type="protein sequence ID" value="RXJ62485.1"/>
    <property type="molecule type" value="Genomic_DNA"/>
</dbReference>
<organism evidence="2 3">
    <name type="scientific">Halarcobacter anaerophilus</name>
    <dbReference type="NCBI Taxonomy" id="877500"/>
    <lineage>
        <taxon>Bacteria</taxon>
        <taxon>Pseudomonadati</taxon>
        <taxon>Campylobacterota</taxon>
        <taxon>Epsilonproteobacteria</taxon>
        <taxon>Campylobacterales</taxon>
        <taxon>Arcobacteraceae</taxon>
        <taxon>Halarcobacter</taxon>
    </lineage>
</organism>
<dbReference type="SUPFAM" id="SSF51735">
    <property type="entry name" value="NAD(P)-binding Rossmann-fold domains"/>
    <property type="match status" value="1"/>
</dbReference>
<dbReference type="Pfam" id="PF02254">
    <property type="entry name" value="TrkA_N"/>
    <property type="match status" value="1"/>
</dbReference>
<protein>
    <recommendedName>
        <fullName evidence="1">RCK C-terminal domain-containing protein</fullName>
    </recommendedName>
</protein>
<dbReference type="InterPro" id="IPR036721">
    <property type="entry name" value="RCK_C_sf"/>
</dbReference>
<dbReference type="AlphaFoldDB" id="A0A4Q0XZB1"/>
<dbReference type="GO" id="GO:0006813">
    <property type="term" value="P:potassium ion transport"/>
    <property type="evidence" value="ECO:0007669"/>
    <property type="project" value="InterPro"/>
</dbReference>
<dbReference type="InterPro" id="IPR036291">
    <property type="entry name" value="NAD(P)-bd_dom_sf"/>
</dbReference>
<dbReference type="Gene3D" id="3.30.70.1450">
    <property type="entry name" value="Regulator of K+ conductance, C-terminal domain"/>
    <property type="match status" value="1"/>
</dbReference>
<evidence type="ECO:0000313" key="3">
    <source>
        <dbReference type="Proteomes" id="UP000290191"/>
    </source>
</evidence>
<dbReference type="PANTHER" id="PTHR43833">
    <property type="entry name" value="POTASSIUM CHANNEL PROTEIN 2-RELATED-RELATED"/>
    <property type="match status" value="1"/>
</dbReference>
<evidence type="ECO:0000313" key="2">
    <source>
        <dbReference type="EMBL" id="RXJ62485.1"/>
    </source>
</evidence>
<evidence type="ECO:0000259" key="1">
    <source>
        <dbReference type="PROSITE" id="PS51202"/>
    </source>
</evidence>
<dbReference type="Pfam" id="PF02080">
    <property type="entry name" value="TrkA_C"/>
    <property type="match status" value="1"/>
</dbReference>
<feature type="domain" description="RCK C-terminal" evidence="1">
    <location>
        <begin position="142"/>
        <end position="230"/>
    </location>
</feature>
<gene>
    <name evidence="2" type="ORF">CRV06_10110</name>
</gene>
<dbReference type="OrthoDB" id="5338685at2"/>
<dbReference type="InterPro" id="IPR050721">
    <property type="entry name" value="Trk_Ktr_HKT_K-transport"/>
</dbReference>
<reference evidence="2 3" key="1">
    <citation type="submission" date="2017-10" db="EMBL/GenBank/DDBJ databases">
        <title>Genomics of the genus Arcobacter.</title>
        <authorList>
            <person name="Perez-Cataluna A."/>
            <person name="Figueras M.J."/>
        </authorList>
    </citation>
    <scope>NUCLEOTIDE SEQUENCE [LARGE SCALE GENOMIC DNA]</scope>
    <source>
        <strain evidence="2 3">DSM 24636</strain>
    </source>
</reference>
<proteinExistence type="predicted"/>
<comment type="caution">
    <text evidence="2">The sequence shown here is derived from an EMBL/GenBank/DDBJ whole genome shotgun (WGS) entry which is preliminary data.</text>
</comment>
<keyword evidence="3" id="KW-1185">Reference proteome</keyword>
<dbReference type="RefSeq" id="WP_129082384.1">
    <property type="nucleotide sequence ID" value="NZ_CP041070.1"/>
</dbReference>
<dbReference type="SUPFAM" id="SSF116726">
    <property type="entry name" value="TrkA C-terminal domain-like"/>
    <property type="match status" value="1"/>
</dbReference>
<name>A0A4Q0XZB1_9BACT</name>
<dbReference type="PANTHER" id="PTHR43833:SF9">
    <property type="entry name" value="POTASSIUM CHANNEL PROTEIN YUGO-RELATED"/>
    <property type="match status" value="1"/>
</dbReference>
<dbReference type="InterPro" id="IPR006037">
    <property type="entry name" value="RCK_C"/>
</dbReference>
<accession>A0A4Q0XZB1</accession>
<dbReference type="GO" id="GO:0008324">
    <property type="term" value="F:monoatomic cation transmembrane transporter activity"/>
    <property type="evidence" value="ECO:0007669"/>
    <property type="project" value="InterPro"/>
</dbReference>
<sequence length="236" mass="26288">MKNSVIIYGYTTLGVKIANILDEKGYKVIIVDFEPLALEKAQKEGFITHDSTLLNDNELVELGIGSSIDSLFCVSNSNKNNLFVTLSARNLDKNLKIISTSKTKAESKKLMIAGATKVLNPNELAAFRIYRYMTKPLMLKVLDEILFSKSDLNISEISITKDSKLDGKLLKEITSHKKFNILLIGIMDKERGNNFIFNAKGINHKIDEGDILVVVGKSSDLRNFRNYIIGVANDAV</sequence>